<proteinExistence type="predicted"/>
<reference evidence="1" key="1">
    <citation type="submission" date="2019-09" db="EMBL/GenBank/DDBJ databases">
        <title>Comparative Genomics of Leptospira interrogans Reveals Genome Plasticity - A Common Adaptive Strategy for Survival in Various Hosts.</title>
        <authorList>
            <person name="Ramli S.R."/>
            <person name="Bunk B."/>
            <person name="Goris M."/>
            <person name="Bhuju S."/>
            <person name="Jarek M."/>
            <person name="Sproer C."/>
            <person name="Mustakim S."/>
            <person name="Strommenger B."/>
            <person name="Pessler F."/>
        </authorList>
    </citation>
    <scope>NUCLEOTIDE SEQUENCE</scope>
    <source>
        <strain evidence="1">782</strain>
        <plasmid evidence="1">p1</plasmid>
    </source>
</reference>
<dbReference type="RefSeq" id="WP_061283723.1">
    <property type="nucleotide sequence ID" value="NZ_CP043886.1"/>
</dbReference>
<evidence type="ECO:0000313" key="2">
    <source>
        <dbReference type="Proteomes" id="UP000663124"/>
    </source>
</evidence>
<dbReference type="EMBL" id="CP043886">
    <property type="protein sequence ID" value="QOI44928.1"/>
    <property type="molecule type" value="Genomic_DNA"/>
</dbReference>
<protein>
    <submittedName>
        <fullName evidence="1">Uncharacterized protein</fullName>
    </submittedName>
</protein>
<evidence type="ECO:0000313" key="1">
    <source>
        <dbReference type="EMBL" id="QOI44928.1"/>
    </source>
</evidence>
<keyword evidence="1" id="KW-0614">Plasmid</keyword>
<sequence length="258" mass="29867">MTKTRLYSFCILILLLGNCKKDPSSLPNYHWPVSDLEKNQILLSIDQWNSSNGIYIEFLAENRISYHEESEPVRSGKGVYSIKENKLNLQFKETYGEESYEHEFDCIFGFEESNYSPQQYIECPQSIMSSRPVKIYNKKSINPPGTTAFIENEKILTMGNILGTINFDSFFRSKPDLNSKEISFNDLAPEECLEGLSKSPKQVRLPKGFKIIIIGKTEKLSKIENWNSPWYYIETSINCYGEIHRSNGWVYGQFVDLE</sequence>
<name>A0AAP9WFZ2_LEPIR</name>
<dbReference type="AlphaFoldDB" id="A0AAP9WFZ2"/>
<dbReference type="Proteomes" id="UP000663124">
    <property type="component" value="Plasmid p1"/>
</dbReference>
<accession>A0AAP9WFZ2</accession>
<organism evidence="1 2">
    <name type="scientific">Leptospira interrogans serovar Canicola</name>
    <dbReference type="NCBI Taxonomy" id="211880"/>
    <lineage>
        <taxon>Bacteria</taxon>
        <taxon>Pseudomonadati</taxon>
        <taxon>Spirochaetota</taxon>
        <taxon>Spirochaetia</taxon>
        <taxon>Leptospirales</taxon>
        <taxon>Leptospiraceae</taxon>
        <taxon>Leptospira</taxon>
    </lineage>
</organism>
<gene>
    <name evidence="1" type="ORF">Lepto782_22190</name>
</gene>
<geneLocation type="plasmid" evidence="1 2">
    <name>p1</name>
</geneLocation>